<keyword evidence="3" id="KW-0804">Transcription</keyword>
<evidence type="ECO:0000259" key="4">
    <source>
        <dbReference type="PROSITE" id="PS50987"/>
    </source>
</evidence>
<evidence type="ECO:0000313" key="5">
    <source>
        <dbReference type="EMBL" id="MBS4538656.1"/>
    </source>
</evidence>
<dbReference type="Pfam" id="PF01022">
    <property type="entry name" value="HTH_5"/>
    <property type="match status" value="1"/>
</dbReference>
<dbReference type="InterPro" id="IPR018334">
    <property type="entry name" value="ArsR_HTH"/>
</dbReference>
<dbReference type="GO" id="GO:0003700">
    <property type="term" value="F:DNA-binding transcription factor activity"/>
    <property type="evidence" value="ECO:0007669"/>
    <property type="project" value="InterPro"/>
</dbReference>
<dbReference type="AlphaFoldDB" id="A0A942Z6N2"/>
<gene>
    <name evidence="5" type="ORF">GOQ27_09280</name>
</gene>
<dbReference type="PANTHER" id="PTHR33154:SF18">
    <property type="entry name" value="ARSENICAL RESISTANCE OPERON REPRESSOR"/>
    <property type="match status" value="1"/>
</dbReference>
<keyword evidence="1" id="KW-0805">Transcription regulation</keyword>
<keyword evidence="6" id="KW-1185">Reference proteome</keyword>
<evidence type="ECO:0000313" key="6">
    <source>
        <dbReference type="Proteomes" id="UP000724672"/>
    </source>
</evidence>
<reference evidence="5" key="1">
    <citation type="submission" date="2019-12" db="EMBL/GenBank/DDBJ databases">
        <title>Clostridiaceae gen. nov. sp. nov., isolated from sediment in Xinjiang, China.</title>
        <authorList>
            <person name="Zhang R."/>
        </authorList>
    </citation>
    <scope>NUCLEOTIDE SEQUENCE</scope>
    <source>
        <strain evidence="5">D2Q-11</strain>
    </source>
</reference>
<dbReference type="SMART" id="SM00418">
    <property type="entry name" value="HTH_ARSR"/>
    <property type="match status" value="1"/>
</dbReference>
<accession>A0A942Z6N2</accession>
<dbReference type="InterPro" id="IPR036388">
    <property type="entry name" value="WH-like_DNA-bd_sf"/>
</dbReference>
<dbReference type="InterPro" id="IPR036390">
    <property type="entry name" value="WH_DNA-bd_sf"/>
</dbReference>
<dbReference type="InterPro" id="IPR011991">
    <property type="entry name" value="ArsR-like_HTH"/>
</dbReference>
<dbReference type="NCBIfam" id="NF033788">
    <property type="entry name" value="HTH_metalloreg"/>
    <property type="match status" value="1"/>
</dbReference>
<protein>
    <submittedName>
        <fullName evidence="5">Winged helix-turn-helix transcriptional regulator</fullName>
    </submittedName>
</protein>
<feature type="domain" description="HTH arsR-type" evidence="4">
    <location>
        <begin position="1"/>
        <end position="90"/>
    </location>
</feature>
<dbReference type="EMBL" id="WSFT01000036">
    <property type="protein sequence ID" value="MBS4538656.1"/>
    <property type="molecule type" value="Genomic_DNA"/>
</dbReference>
<organism evidence="5 6">
    <name type="scientific">Anaeromonas frigoriresistens</name>
    <dbReference type="NCBI Taxonomy" id="2683708"/>
    <lineage>
        <taxon>Bacteria</taxon>
        <taxon>Bacillati</taxon>
        <taxon>Bacillota</taxon>
        <taxon>Tissierellia</taxon>
        <taxon>Tissierellales</taxon>
        <taxon>Thermohalobacteraceae</taxon>
        <taxon>Anaeromonas</taxon>
    </lineage>
</organism>
<evidence type="ECO:0000256" key="1">
    <source>
        <dbReference type="ARBA" id="ARBA00023015"/>
    </source>
</evidence>
<dbReference type="InterPro" id="IPR051081">
    <property type="entry name" value="HTH_MetalResp_TranReg"/>
</dbReference>
<dbReference type="CDD" id="cd00090">
    <property type="entry name" value="HTH_ARSR"/>
    <property type="match status" value="1"/>
</dbReference>
<dbReference type="Proteomes" id="UP000724672">
    <property type="component" value="Unassembled WGS sequence"/>
</dbReference>
<comment type="caution">
    <text evidence="5">The sequence shown here is derived from an EMBL/GenBank/DDBJ whole genome shotgun (WGS) entry which is preliminary data.</text>
</comment>
<dbReference type="GO" id="GO:0003677">
    <property type="term" value="F:DNA binding"/>
    <property type="evidence" value="ECO:0007669"/>
    <property type="project" value="UniProtKB-KW"/>
</dbReference>
<dbReference type="PRINTS" id="PR00778">
    <property type="entry name" value="HTHARSR"/>
</dbReference>
<proteinExistence type="predicted"/>
<dbReference type="PANTHER" id="PTHR33154">
    <property type="entry name" value="TRANSCRIPTIONAL REGULATOR, ARSR FAMILY"/>
    <property type="match status" value="1"/>
</dbReference>
<dbReference type="Gene3D" id="1.10.10.10">
    <property type="entry name" value="Winged helix-like DNA-binding domain superfamily/Winged helix DNA-binding domain"/>
    <property type="match status" value="1"/>
</dbReference>
<sequence length="105" mass="11982">MEEEIKIFKALSDKNRLLILDMLSCGELCACDIIEGLNLTQPTVSHHMKILQESNLVNGVKQGKWTIYSINKDNVKRLTSFIDELTSYKDKCICNRVKSSCDIED</sequence>
<dbReference type="PROSITE" id="PS50987">
    <property type="entry name" value="HTH_ARSR_2"/>
    <property type="match status" value="1"/>
</dbReference>
<keyword evidence="2" id="KW-0238">DNA-binding</keyword>
<name>A0A942Z6N2_9FIRM</name>
<dbReference type="SUPFAM" id="SSF46785">
    <property type="entry name" value="Winged helix' DNA-binding domain"/>
    <property type="match status" value="1"/>
</dbReference>
<evidence type="ECO:0000256" key="2">
    <source>
        <dbReference type="ARBA" id="ARBA00023125"/>
    </source>
</evidence>
<dbReference type="RefSeq" id="WP_203366576.1">
    <property type="nucleotide sequence ID" value="NZ_WSFT01000036.1"/>
</dbReference>
<dbReference type="InterPro" id="IPR001845">
    <property type="entry name" value="HTH_ArsR_DNA-bd_dom"/>
</dbReference>
<dbReference type="PROSITE" id="PS00846">
    <property type="entry name" value="HTH_ARSR_1"/>
    <property type="match status" value="1"/>
</dbReference>
<evidence type="ECO:0000256" key="3">
    <source>
        <dbReference type="ARBA" id="ARBA00023163"/>
    </source>
</evidence>